<gene>
    <name evidence="1" type="ORF">RU97_GL002258</name>
</gene>
<dbReference type="AlphaFoldDB" id="A0A1L8RES4"/>
<dbReference type="InterPro" id="IPR018757">
    <property type="entry name" value="DUF2316"/>
</dbReference>
<dbReference type="RefSeq" id="WP_067393774.1">
    <property type="nucleotide sequence ID" value="NZ_JXKH01000005.1"/>
</dbReference>
<dbReference type="STRING" id="214095.RU97_GL002258"/>
<dbReference type="EMBL" id="JXKH01000005">
    <property type="protein sequence ID" value="OJG18185.1"/>
    <property type="molecule type" value="Genomic_DNA"/>
</dbReference>
<evidence type="ECO:0000313" key="1">
    <source>
        <dbReference type="EMBL" id="OJG18185.1"/>
    </source>
</evidence>
<sequence>MSLNKREFEQTQVEMARNFELLDRSPEKIADDLGFSMRELKHALAVTPHYSPVNVWKLRDYLEEKILAEGKTPYPFSILTTNIYYPYEKNWQ</sequence>
<name>A0A1L8RES4_9ENTE</name>
<keyword evidence="2" id="KW-1185">Reference proteome</keyword>
<dbReference type="Proteomes" id="UP000181884">
    <property type="component" value="Unassembled WGS sequence"/>
</dbReference>
<evidence type="ECO:0008006" key="3">
    <source>
        <dbReference type="Google" id="ProtNLM"/>
    </source>
</evidence>
<reference evidence="1 2" key="1">
    <citation type="submission" date="2014-12" db="EMBL/GenBank/DDBJ databases">
        <title>Draft genome sequences of 29 type strains of Enterococci.</title>
        <authorList>
            <person name="Zhong Z."/>
            <person name="Sun Z."/>
            <person name="Liu W."/>
            <person name="Zhang W."/>
            <person name="Zhang H."/>
        </authorList>
    </citation>
    <scope>NUCLEOTIDE SEQUENCE [LARGE SCALE GENOMIC DNA]</scope>
    <source>
        <strain evidence="1 2">DSM 17029</strain>
    </source>
</reference>
<organism evidence="1 2">
    <name type="scientific">Enterococcus canis</name>
    <dbReference type="NCBI Taxonomy" id="214095"/>
    <lineage>
        <taxon>Bacteria</taxon>
        <taxon>Bacillati</taxon>
        <taxon>Bacillota</taxon>
        <taxon>Bacilli</taxon>
        <taxon>Lactobacillales</taxon>
        <taxon>Enterococcaceae</taxon>
        <taxon>Enterococcus</taxon>
    </lineage>
</organism>
<evidence type="ECO:0000313" key="2">
    <source>
        <dbReference type="Proteomes" id="UP000181884"/>
    </source>
</evidence>
<dbReference type="Pfam" id="PF10078">
    <property type="entry name" value="DUF2316"/>
    <property type="match status" value="1"/>
</dbReference>
<comment type="caution">
    <text evidence="1">The sequence shown here is derived from an EMBL/GenBank/DDBJ whole genome shotgun (WGS) entry which is preliminary data.</text>
</comment>
<protein>
    <recommendedName>
        <fullName evidence="3">DUF2316 family protein</fullName>
    </recommendedName>
</protein>
<proteinExistence type="predicted"/>
<accession>A0A1L8RES4</accession>